<gene>
    <name evidence="8" type="ORF">EJD98_21325</name>
</gene>
<dbReference type="InterPro" id="IPR003362">
    <property type="entry name" value="Bact_transf"/>
</dbReference>
<sequence length="495" mass="54331">MGRGGARQKMTVVTMPREVFKRTRWQRQYLVNILITDVLVVCAAVVLAQYVRFGQAPDLSSTDGYITSVSILFGAIWLGALSLCRTRSPRVTGAGAEEYKRVASASFWTFGGIAIITFLLQLEIARGYLAVALPTGTVALCLTRWGWRRYLAKQRAEGRYQTAVMAIGDADAVSYLAQELTRDPRAGYAVVAVGIPGYGAPAGERLTLGDQEIPIMGGEEYVLDAIRECGADTVAVTGVDHFGYEGIRKLMWDLEAMGVDLVVSPGVMDVSGARLEMRPVAGFPLVHVEKPQYDGAKRFEKRAFDFVFAAVALVVASPVLLAAAIAIKLDSRGPVFYTAERIGIDGRPFAMLKFRTMVSDADRQLESLQNLNESSGGVLFKIKDDPRVTSVGKVLRRLSIDELPQFVNVLRQEMSVVGPRPPLRQEVETYDGDVQRRLLVKPGITGLWQVSGRADLSWQESVRLDLSYVENWSMVADLVIIAKTVRAVLLSQGAY</sequence>
<evidence type="ECO:0000313" key="8">
    <source>
        <dbReference type="EMBL" id="TGB39631.1"/>
    </source>
</evidence>
<keyword evidence="6" id="KW-0472">Membrane</keyword>
<feature type="domain" description="Bacterial sugar transferase" evidence="7">
    <location>
        <begin position="301"/>
        <end position="489"/>
    </location>
</feature>
<dbReference type="Pfam" id="PF13727">
    <property type="entry name" value="CoA_binding_3"/>
    <property type="match status" value="1"/>
</dbReference>
<name>A0A4Z0HNU4_MYCPR</name>
<evidence type="ECO:0000259" key="7">
    <source>
        <dbReference type="Pfam" id="PF02397"/>
    </source>
</evidence>
<dbReference type="Proteomes" id="UP000297792">
    <property type="component" value="Unassembled WGS sequence"/>
</dbReference>
<evidence type="ECO:0000256" key="1">
    <source>
        <dbReference type="ARBA" id="ARBA00004141"/>
    </source>
</evidence>
<dbReference type="GO" id="GO:0016020">
    <property type="term" value="C:membrane"/>
    <property type="evidence" value="ECO:0007669"/>
    <property type="project" value="UniProtKB-SubCell"/>
</dbReference>
<organism evidence="8 9">
    <name type="scientific">Mycolicibacterium peregrinum</name>
    <name type="common">Mycobacterium peregrinum</name>
    <dbReference type="NCBI Taxonomy" id="43304"/>
    <lineage>
        <taxon>Bacteria</taxon>
        <taxon>Bacillati</taxon>
        <taxon>Actinomycetota</taxon>
        <taxon>Actinomycetes</taxon>
        <taxon>Mycobacteriales</taxon>
        <taxon>Mycobacteriaceae</taxon>
        <taxon>Mycolicibacterium</taxon>
    </lineage>
</organism>
<dbReference type="PANTHER" id="PTHR30576">
    <property type="entry name" value="COLANIC BIOSYNTHESIS UDP-GLUCOSE LIPID CARRIER TRANSFERASE"/>
    <property type="match status" value="1"/>
</dbReference>
<keyword evidence="4" id="KW-0812">Transmembrane</keyword>
<comment type="similarity">
    <text evidence="2">Belongs to the bacterial sugar transferase family.</text>
</comment>
<evidence type="ECO:0000256" key="5">
    <source>
        <dbReference type="ARBA" id="ARBA00022989"/>
    </source>
</evidence>
<proteinExistence type="inferred from homology"/>
<keyword evidence="9" id="KW-1185">Reference proteome</keyword>
<dbReference type="Pfam" id="PF02397">
    <property type="entry name" value="Bac_transf"/>
    <property type="match status" value="1"/>
</dbReference>
<evidence type="ECO:0000313" key="9">
    <source>
        <dbReference type="Proteomes" id="UP000297792"/>
    </source>
</evidence>
<protein>
    <submittedName>
        <fullName evidence="8">Sugar transferase</fullName>
    </submittedName>
</protein>
<reference evidence="8 9" key="1">
    <citation type="submission" date="2018-12" db="EMBL/GenBank/DDBJ databases">
        <title>Draft genome sequences of Mycolicibacterium peregrinum isolated from a pig with lymphadenitis and from soil on the same Japanese pig farm.</title>
        <authorList>
            <person name="Komatsu T."/>
            <person name="Ohya K."/>
            <person name="Sawai K."/>
            <person name="Odoi J.O."/>
            <person name="Otsu K."/>
            <person name="Ota A."/>
            <person name="Ito T."/>
            <person name="Kawai M."/>
            <person name="Maruyama F."/>
        </authorList>
    </citation>
    <scope>NUCLEOTIDE SEQUENCE [LARGE SCALE GENOMIC DNA]</scope>
    <source>
        <strain evidence="8 9">138</strain>
    </source>
</reference>
<dbReference type="PANTHER" id="PTHR30576:SF10">
    <property type="entry name" value="SLL5057 PROTEIN"/>
    <property type="match status" value="1"/>
</dbReference>
<comment type="subcellular location">
    <subcellularLocation>
        <location evidence="1">Membrane</location>
        <topology evidence="1">Multi-pass membrane protein</topology>
    </subcellularLocation>
</comment>
<evidence type="ECO:0000256" key="2">
    <source>
        <dbReference type="ARBA" id="ARBA00006464"/>
    </source>
</evidence>
<comment type="caution">
    <text evidence="8">The sequence shown here is derived from an EMBL/GenBank/DDBJ whole genome shotgun (WGS) entry which is preliminary data.</text>
</comment>
<dbReference type="EMBL" id="RWKA01000012">
    <property type="protein sequence ID" value="TGB39631.1"/>
    <property type="molecule type" value="Genomic_DNA"/>
</dbReference>
<dbReference type="NCBIfam" id="TIGR03025">
    <property type="entry name" value="EPS_sugtrans"/>
    <property type="match status" value="1"/>
</dbReference>
<evidence type="ECO:0000256" key="4">
    <source>
        <dbReference type="ARBA" id="ARBA00022692"/>
    </source>
</evidence>
<evidence type="ECO:0000256" key="6">
    <source>
        <dbReference type="ARBA" id="ARBA00023136"/>
    </source>
</evidence>
<evidence type="ECO:0000256" key="3">
    <source>
        <dbReference type="ARBA" id="ARBA00022679"/>
    </source>
</evidence>
<accession>A0A4Z0HNU4</accession>
<dbReference type="GO" id="GO:0016780">
    <property type="term" value="F:phosphotransferase activity, for other substituted phosphate groups"/>
    <property type="evidence" value="ECO:0007669"/>
    <property type="project" value="TreeGrafter"/>
</dbReference>
<keyword evidence="5" id="KW-1133">Transmembrane helix</keyword>
<keyword evidence="3 8" id="KW-0808">Transferase</keyword>
<dbReference type="AlphaFoldDB" id="A0A4Z0HNU4"/>
<dbReference type="InterPro" id="IPR017475">
    <property type="entry name" value="EPS_sugar_tfrase"/>
</dbReference>